<reference evidence="2" key="1">
    <citation type="journal article" date="2014" name="Int. J. Syst. Evol. Microbiol.">
        <title>Complete genome sequence of Corynebacterium casei LMG S-19264T (=DSM 44701T), isolated from a smear-ripened cheese.</title>
        <authorList>
            <consortium name="US DOE Joint Genome Institute (JGI-PGF)"/>
            <person name="Walter F."/>
            <person name="Albersmeier A."/>
            <person name="Kalinowski J."/>
            <person name="Ruckert C."/>
        </authorList>
    </citation>
    <scope>NUCLEOTIDE SEQUENCE</scope>
    <source>
        <strain evidence="2">CCM 7905</strain>
    </source>
</reference>
<dbReference type="InterPro" id="IPR012338">
    <property type="entry name" value="Beta-lactam/transpept-like"/>
</dbReference>
<organism evidence="2 3">
    <name type="scientific">Rhodococcoides trifolii</name>
    <dbReference type="NCBI Taxonomy" id="908250"/>
    <lineage>
        <taxon>Bacteria</taxon>
        <taxon>Bacillati</taxon>
        <taxon>Actinomycetota</taxon>
        <taxon>Actinomycetes</taxon>
        <taxon>Mycobacteriales</taxon>
        <taxon>Nocardiaceae</taxon>
        <taxon>Rhodococcoides</taxon>
    </lineage>
</organism>
<dbReference type="InterPro" id="IPR001466">
    <property type="entry name" value="Beta-lactam-related"/>
</dbReference>
<dbReference type="PANTHER" id="PTHR43319">
    <property type="entry name" value="BETA-LACTAMASE-RELATED"/>
    <property type="match status" value="1"/>
</dbReference>
<dbReference type="RefSeq" id="WP_188543613.1">
    <property type="nucleotide sequence ID" value="NZ_BMCU01000001.1"/>
</dbReference>
<dbReference type="Gene3D" id="3.40.710.10">
    <property type="entry name" value="DD-peptidase/beta-lactamase superfamily"/>
    <property type="match status" value="1"/>
</dbReference>
<comment type="caution">
    <text evidence="2">The sequence shown here is derived from an EMBL/GenBank/DDBJ whole genome shotgun (WGS) entry which is preliminary data.</text>
</comment>
<dbReference type="InterPro" id="IPR052907">
    <property type="entry name" value="Beta-lactamase/esterase"/>
</dbReference>
<dbReference type="PANTHER" id="PTHR43319:SF3">
    <property type="entry name" value="BETA-LACTAMASE-RELATED DOMAIN-CONTAINING PROTEIN"/>
    <property type="match status" value="1"/>
</dbReference>
<evidence type="ECO:0000259" key="1">
    <source>
        <dbReference type="Pfam" id="PF00144"/>
    </source>
</evidence>
<dbReference type="GO" id="GO:0016787">
    <property type="term" value="F:hydrolase activity"/>
    <property type="evidence" value="ECO:0007669"/>
    <property type="project" value="UniProtKB-KW"/>
</dbReference>
<protein>
    <submittedName>
        <fullName evidence="2">EstA family serine hydrolase</fullName>
    </submittedName>
</protein>
<dbReference type="Pfam" id="PF00144">
    <property type="entry name" value="Beta-lactamase"/>
    <property type="match status" value="1"/>
</dbReference>
<evidence type="ECO:0000313" key="2">
    <source>
        <dbReference type="EMBL" id="GGF98615.1"/>
    </source>
</evidence>
<feature type="domain" description="Beta-lactamase-related" evidence="1">
    <location>
        <begin position="21"/>
        <end position="357"/>
    </location>
</feature>
<dbReference type="AlphaFoldDB" id="A0A917CVW2"/>
<accession>A0A917CVW2</accession>
<sequence>MNVEGYCAPEFGGVREALASNISDDIELGASVVVDIDGERVVDMWGGHRDVDRQVPWTTDTITNVWSTTKTVTNLAALMLIDRGLVDAFSPVARYWPEFAAEGKGDIEVRHLMSHTSGVSGWDGPFTTEEMYDWETSTSKLAAQAPWWPSRTESGYHAASQGHLIGELVRRVTGQSLRHFVAEEIAGPLGADFGIGAAEQDWPRIADVVPPPPPTGDEVPDPLLVRRKTFLGPLINATSANTPAWRNADMGALNGHGNARSVARILSAVSRGGTVDGVRLLGPDTIDLIFNEQSNGVDLVLGVPLRFGIGFALPQRNTVPYIPDEKICFWGGWGGSLIVMHPDTKMTFSYMMNRMGPGIIGSERAGQYLTATYEAMR</sequence>
<dbReference type="EMBL" id="BMCU01000001">
    <property type="protein sequence ID" value="GGF98615.1"/>
    <property type="molecule type" value="Genomic_DNA"/>
</dbReference>
<proteinExistence type="predicted"/>
<evidence type="ECO:0000313" key="3">
    <source>
        <dbReference type="Proteomes" id="UP000654257"/>
    </source>
</evidence>
<keyword evidence="2" id="KW-0378">Hydrolase</keyword>
<reference evidence="2" key="2">
    <citation type="submission" date="2020-09" db="EMBL/GenBank/DDBJ databases">
        <authorList>
            <person name="Sun Q."/>
            <person name="Sedlacek I."/>
        </authorList>
    </citation>
    <scope>NUCLEOTIDE SEQUENCE</scope>
    <source>
        <strain evidence="2">CCM 7905</strain>
    </source>
</reference>
<keyword evidence="3" id="KW-1185">Reference proteome</keyword>
<gene>
    <name evidence="2" type="ORF">GCM10007304_10780</name>
</gene>
<dbReference type="SUPFAM" id="SSF56601">
    <property type="entry name" value="beta-lactamase/transpeptidase-like"/>
    <property type="match status" value="1"/>
</dbReference>
<dbReference type="Proteomes" id="UP000654257">
    <property type="component" value="Unassembled WGS sequence"/>
</dbReference>
<name>A0A917CVW2_9NOCA</name>